<dbReference type="Pfam" id="PF14534">
    <property type="entry name" value="DUF4440"/>
    <property type="match status" value="1"/>
</dbReference>
<comment type="caution">
    <text evidence="2">The sequence shown here is derived from an EMBL/GenBank/DDBJ whole genome shotgun (WGS) entry which is preliminary data.</text>
</comment>
<dbReference type="OrthoDB" id="582247at2"/>
<accession>A0A558DKQ7</accession>
<dbReference type="InterPro" id="IPR027843">
    <property type="entry name" value="DUF4440"/>
</dbReference>
<dbReference type="Proteomes" id="UP000320011">
    <property type="component" value="Unassembled WGS sequence"/>
</dbReference>
<dbReference type="Gene3D" id="3.10.450.50">
    <property type="match status" value="1"/>
</dbReference>
<gene>
    <name evidence="2" type="ORF">FNH05_02720</name>
</gene>
<protein>
    <submittedName>
        <fullName evidence="2">SgcJ/EcaC family oxidoreductase</fullName>
    </submittedName>
</protein>
<sequence>MMRPSRSAITWCMSSRYVEAPRMSSVSRAMTSARLDNSSSQPDYSIHQTFPNAGRLADWDQFRDGGEGTMRQAGLTKEDEAALHELLHTMEDAWAHGDGAGYAAAFTDDARYVTQSGIRCVGRRAIAESHQKLFDSDFQGTRLDVAPMEFQPVASNVVLLHGSGTVLFPGEGPRIRPTGLLTVVAVNDGDAWHFASFSNTPRV</sequence>
<dbReference type="AlphaFoldDB" id="A0A558DKQ7"/>
<dbReference type="InterPro" id="IPR011944">
    <property type="entry name" value="Steroid_delta5-4_isomerase"/>
</dbReference>
<organism evidence="2 3">
    <name type="scientific">Amycolatopsis rhizosphaerae</name>
    <dbReference type="NCBI Taxonomy" id="2053003"/>
    <lineage>
        <taxon>Bacteria</taxon>
        <taxon>Bacillati</taxon>
        <taxon>Actinomycetota</taxon>
        <taxon>Actinomycetes</taxon>
        <taxon>Pseudonocardiales</taxon>
        <taxon>Pseudonocardiaceae</taxon>
        <taxon>Amycolatopsis</taxon>
    </lineage>
</organism>
<evidence type="ECO:0000313" key="3">
    <source>
        <dbReference type="Proteomes" id="UP000320011"/>
    </source>
</evidence>
<dbReference type="EMBL" id="VJWX01000012">
    <property type="protein sequence ID" value="TVT61596.1"/>
    <property type="molecule type" value="Genomic_DNA"/>
</dbReference>
<evidence type="ECO:0000259" key="1">
    <source>
        <dbReference type="Pfam" id="PF14534"/>
    </source>
</evidence>
<name>A0A558DKQ7_9PSEU</name>
<proteinExistence type="predicted"/>
<keyword evidence="3" id="KW-1185">Reference proteome</keyword>
<dbReference type="SUPFAM" id="SSF54427">
    <property type="entry name" value="NTF2-like"/>
    <property type="match status" value="1"/>
</dbReference>
<dbReference type="InterPro" id="IPR032710">
    <property type="entry name" value="NTF2-like_dom_sf"/>
</dbReference>
<dbReference type="NCBIfam" id="TIGR02246">
    <property type="entry name" value="SgcJ/EcaC family oxidoreductase"/>
    <property type="match status" value="1"/>
</dbReference>
<reference evidence="2 3" key="2">
    <citation type="submission" date="2019-08" db="EMBL/GenBank/DDBJ databases">
        <title>Amycolatopsis acidicola sp. nov., isolated from peat swamp forest soil.</title>
        <authorList>
            <person name="Srisuk N."/>
        </authorList>
    </citation>
    <scope>NUCLEOTIDE SEQUENCE [LARGE SCALE GENOMIC DNA]</scope>
    <source>
        <strain evidence="2 3">TBRC 6029</strain>
    </source>
</reference>
<feature type="domain" description="DUF4440" evidence="1">
    <location>
        <begin position="84"/>
        <end position="193"/>
    </location>
</feature>
<reference evidence="2 3" key="1">
    <citation type="submission" date="2019-07" db="EMBL/GenBank/DDBJ databases">
        <authorList>
            <person name="Duangmal K."/>
            <person name="Teo W.F.A."/>
        </authorList>
    </citation>
    <scope>NUCLEOTIDE SEQUENCE [LARGE SCALE GENOMIC DNA]</scope>
    <source>
        <strain evidence="2 3">TBRC 6029</strain>
    </source>
</reference>
<evidence type="ECO:0000313" key="2">
    <source>
        <dbReference type="EMBL" id="TVT61596.1"/>
    </source>
</evidence>